<evidence type="ECO:0000313" key="13">
    <source>
        <dbReference type="Proteomes" id="UP000178991"/>
    </source>
</evidence>
<dbReference type="NCBIfam" id="TIGR01494">
    <property type="entry name" value="ATPase_P-type"/>
    <property type="match status" value="2"/>
</dbReference>
<comment type="caution">
    <text evidence="12">The sequence shown here is derived from an EMBL/GenBank/DDBJ whole genome shotgun (WGS) entry which is preliminary data.</text>
</comment>
<evidence type="ECO:0000256" key="6">
    <source>
        <dbReference type="ARBA" id="ARBA00022842"/>
    </source>
</evidence>
<dbReference type="InterPro" id="IPR059000">
    <property type="entry name" value="ATPase_P-type_domA"/>
</dbReference>
<dbReference type="InterPro" id="IPR023298">
    <property type="entry name" value="ATPase_P-typ_TM_dom_sf"/>
</dbReference>
<dbReference type="SFLD" id="SFLDS00003">
    <property type="entry name" value="Haloacid_Dehalogenase"/>
    <property type="match status" value="1"/>
</dbReference>
<dbReference type="Gene3D" id="3.40.1110.10">
    <property type="entry name" value="Calcium-transporting ATPase, cytoplasmic domain N"/>
    <property type="match status" value="1"/>
</dbReference>
<dbReference type="FunFam" id="2.70.150.10:FF:000160">
    <property type="entry name" value="Sarcoplasmic/endoplasmic reticulum calcium ATPase 1"/>
    <property type="match status" value="1"/>
</dbReference>
<dbReference type="InterPro" id="IPR023214">
    <property type="entry name" value="HAD_sf"/>
</dbReference>
<dbReference type="GO" id="GO:0005524">
    <property type="term" value="F:ATP binding"/>
    <property type="evidence" value="ECO:0007669"/>
    <property type="project" value="UniProtKB-KW"/>
</dbReference>
<keyword evidence="2" id="KW-0597">Phosphoprotein</keyword>
<dbReference type="InterPro" id="IPR001757">
    <property type="entry name" value="P_typ_ATPase"/>
</dbReference>
<dbReference type="Pfam" id="PF00690">
    <property type="entry name" value="Cation_ATPase_N"/>
    <property type="match status" value="1"/>
</dbReference>
<dbReference type="InterPro" id="IPR008250">
    <property type="entry name" value="ATPase_P-typ_transduc_dom_A_sf"/>
</dbReference>
<dbReference type="GO" id="GO:0016887">
    <property type="term" value="F:ATP hydrolysis activity"/>
    <property type="evidence" value="ECO:0007669"/>
    <property type="project" value="InterPro"/>
</dbReference>
<reference evidence="12 13" key="1">
    <citation type="journal article" date="2016" name="Nat. Commun.">
        <title>Thousands of microbial genomes shed light on interconnected biogeochemical processes in an aquifer system.</title>
        <authorList>
            <person name="Anantharaman K."/>
            <person name="Brown C.T."/>
            <person name="Hug L.A."/>
            <person name="Sharon I."/>
            <person name="Castelle C.J."/>
            <person name="Probst A.J."/>
            <person name="Thomas B.C."/>
            <person name="Singh A."/>
            <person name="Wilkins M.J."/>
            <person name="Karaoz U."/>
            <person name="Brodie E.L."/>
            <person name="Williams K.H."/>
            <person name="Hubbard S.S."/>
            <person name="Banfield J.F."/>
        </authorList>
    </citation>
    <scope>NUCLEOTIDE SEQUENCE [LARGE SCALE GENOMIC DNA]</scope>
</reference>
<keyword evidence="4" id="KW-0547">Nucleotide-binding</keyword>
<feature type="domain" description="Cation-transporting P-type ATPase N-terminal" evidence="11">
    <location>
        <begin position="5"/>
        <end position="77"/>
    </location>
</feature>
<evidence type="ECO:0000313" key="12">
    <source>
        <dbReference type="EMBL" id="OGZ62942.1"/>
    </source>
</evidence>
<evidence type="ECO:0000256" key="2">
    <source>
        <dbReference type="ARBA" id="ARBA00022553"/>
    </source>
</evidence>
<dbReference type="PROSITE" id="PS00154">
    <property type="entry name" value="ATPASE_E1_E2"/>
    <property type="match status" value="1"/>
</dbReference>
<evidence type="ECO:0000256" key="5">
    <source>
        <dbReference type="ARBA" id="ARBA00022840"/>
    </source>
</evidence>
<dbReference type="Gene3D" id="3.40.50.1000">
    <property type="entry name" value="HAD superfamily/HAD-like"/>
    <property type="match status" value="1"/>
</dbReference>
<dbReference type="EMBL" id="MHOL01000010">
    <property type="protein sequence ID" value="OGZ62942.1"/>
    <property type="molecule type" value="Genomic_DNA"/>
</dbReference>
<dbReference type="PRINTS" id="PR00119">
    <property type="entry name" value="CATATPASE"/>
</dbReference>
<evidence type="ECO:0000256" key="8">
    <source>
        <dbReference type="ARBA" id="ARBA00022989"/>
    </source>
</evidence>
<evidence type="ECO:0000259" key="11">
    <source>
        <dbReference type="SMART" id="SM00831"/>
    </source>
</evidence>
<dbReference type="SFLD" id="SFLDG00002">
    <property type="entry name" value="C1.7:_P-type_atpase_like"/>
    <property type="match status" value="1"/>
</dbReference>
<dbReference type="SMART" id="SM00831">
    <property type="entry name" value="Cation_ATPase_N"/>
    <property type="match status" value="1"/>
</dbReference>
<dbReference type="InterPro" id="IPR018303">
    <property type="entry name" value="ATPase_P-typ_P_site"/>
</dbReference>
<dbReference type="InterPro" id="IPR006068">
    <property type="entry name" value="ATPase_P-typ_cation-transptr_C"/>
</dbReference>
<keyword evidence="9 10" id="KW-0472">Membrane</keyword>
<feature type="transmembrane region" description="Helical" evidence="10">
    <location>
        <begin position="827"/>
        <end position="851"/>
    </location>
</feature>
<evidence type="ECO:0000256" key="1">
    <source>
        <dbReference type="ARBA" id="ARBA00004127"/>
    </source>
</evidence>
<sequence length="867" mass="96866">MKFSGYTNKTIQEVIESLKTSESGLFKKEVVLRQKEYGLNEIKTKGVGVMDILFRQFASPFFYLLLIAGIVAFFIGEKIDSIVILIFILINAFIGFIQEYKAERTIFLLRNIISSKIKVLRNNIKEIIEKKYLVLGDIVLIETGDIIPAELRILSCQNFLVDESILTGESAPIFKDSEKLPKEEKEIFKSKNILFTGTSVVSGKAKGVVISTGENTALGRIITSVEEKRPQGIYEKNLIYFCRLILKIVVITIILIFLLNLIIKGTNNFFNFSLFCIALIVSILPEALPAIVILSLSRGSLKMAKENVVVKRLSAIEDLGNIEILCTDKTGTLTENKLSLEKIISSNKDKAILYALLGTELVSGSDNKKLQNLNPFDTALSLRAGHSTLKDIKKFKVISELPFDSSRMRYSIIVEDKKGELVLITKGAPEVILKLCSKFISGYTRNEIKEDIAKEGQDGKRSLAVAFKKLGKVKGKESIAKDLLTSAMPKALQAGDEKGLTFLGHFIFEDPLKSTAEEAIRLAKKLGIKVKVITGDSKEVAGFVSKKTGLIVDSRDVILGQDLEKMQGDDFNNACEDNVVFARVSPEVKYKIIKSLQRNFEVGFLGEGINDASALKIANVGIAVSQASDIAKEAADVVLLKKDLRVIVNGIKDGRTIFANINKYIKCALASNFGNFYSIAVISLFINFLPMLPVQILLGNLLSDFPLISIATDSVDLQELRKPKMYQLHMVLPLIISLALVSTLFDFIFFTIFYKQEPGVIQTLWYIESILTEIGLIFIIRTRHPFWKAKKPSFWLLFFVIIDAIFIVALPFLPFGQSLFHFVSPPIIQLLIVFVSIILYFVTSEIVKLVYFHYFKSPKSNALQNNL</sequence>
<dbReference type="InterPro" id="IPR036412">
    <property type="entry name" value="HAD-like_sf"/>
</dbReference>
<dbReference type="PANTHER" id="PTHR42861">
    <property type="entry name" value="CALCIUM-TRANSPORTING ATPASE"/>
    <property type="match status" value="1"/>
</dbReference>
<dbReference type="PRINTS" id="PR00120">
    <property type="entry name" value="HATPASE"/>
</dbReference>
<keyword evidence="6" id="KW-0460">Magnesium</keyword>
<evidence type="ECO:0000256" key="7">
    <source>
        <dbReference type="ARBA" id="ARBA00022967"/>
    </source>
</evidence>
<dbReference type="SUPFAM" id="SSF81653">
    <property type="entry name" value="Calcium ATPase, transduction domain A"/>
    <property type="match status" value="1"/>
</dbReference>
<evidence type="ECO:0000256" key="9">
    <source>
        <dbReference type="ARBA" id="ARBA00023136"/>
    </source>
</evidence>
<protein>
    <recommendedName>
        <fullName evidence="11">Cation-transporting P-type ATPase N-terminal domain-containing protein</fullName>
    </recommendedName>
</protein>
<dbReference type="Pfam" id="PF13246">
    <property type="entry name" value="Cation_ATPase"/>
    <property type="match status" value="1"/>
</dbReference>
<keyword evidence="3 10" id="KW-0812">Transmembrane</keyword>
<feature type="transmembrane region" description="Helical" evidence="10">
    <location>
        <begin position="52"/>
        <end position="75"/>
    </location>
</feature>
<evidence type="ECO:0000256" key="3">
    <source>
        <dbReference type="ARBA" id="ARBA00022692"/>
    </source>
</evidence>
<name>A0A1G2HKD5_9BACT</name>
<keyword evidence="5" id="KW-0067">ATP-binding</keyword>
<keyword evidence="7" id="KW-1278">Translocase</keyword>
<feature type="transmembrane region" description="Helical" evidence="10">
    <location>
        <begin position="794"/>
        <end position="815"/>
    </location>
</feature>
<dbReference type="Gene3D" id="1.20.1110.10">
    <property type="entry name" value="Calcium-transporting ATPase, transmembrane domain"/>
    <property type="match status" value="1"/>
</dbReference>
<dbReference type="GO" id="GO:0012505">
    <property type="term" value="C:endomembrane system"/>
    <property type="evidence" value="ECO:0007669"/>
    <property type="project" value="UniProtKB-SubCell"/>
</dbReference>
<dbReference type="Pfam" id="PF00689">
    <property type="entry name" value="Cation_ATPase_C"/>
    <property type="match status" value="1"/>
</dbReference>
<feature type="transmembrane region" description="Helical" evidence="10">
    <location>
        <begin position="731"/>
        <end position="752"/>
    </location>
</feature>
<evidence type="ECO:0000256" key="4">
    <source>
        <dbReference type="ARBA" id="ARBA00022741"/>
    </source>
</evidence>
<dbReference type="Proteomes" id="UP000178991">
    <property type="component" value="Unassembled WGS sequence"/>
</dbReference>
<dbReference type="Gene3D" id="2.70.150.10">
    <property type="entry name" value="Calcium-transporting ATPase, cytoplasmic transduction domain A"/>
    <property type="match status" value="1"/>
</dbReference>
<feature type="transmembrane region" description="Helical" evidence="10">
    <location>
        <begin position="269"/>
        <end position="296"/>
    </location>
</feature>
<dbReference type="SUPFAM" id="SSF56784">
    <property type="entry name" value="HAD-like"/>
    <property type="match status" value="1"/>
</dbReference>
<dbReference type="InterPro" id="IPR023299">
    <property type="entry name" value="ATPase_P-typ_cyto_dom_N"/>
</dbReference>
<proteinExistence type="predicted"/>
<dbReference type="SUPFAM" id="SSF81665">
    <property type="entry name" value="Calcium ATPase, transmembrane domain M"/>
    <property type="match status" value="1"/>
</dbReference>
<dbReference type="AlphaFoldDB" id="A0A1G2HKD5"/>
<gene>
    <name evidence="12" type="ORF">A2639_01480</name>
</gene>
<dbReference type="GO" id="GO:0016020">
    <property type="term" value="C:membrane"/>
    <property type="evidence" value="ECO:0007669"/>
    <property type="project" value="InterPro"/>
</dbReference>
<dbReference type="InterPro" id="IPR004014">
    <property type="entry name" value="ATPase_P-typ_cation-transptr_N"/>
</dbReference>
<keyword evidence="8 10" id="KW-1133">Transmembrane helix</keyword>
<feature type="transmembrane region" description="Helical" evidence="10">
    <location>
        <begin position="81"/>
        <end position="100"/>
    </location>
</feature>
<comment type="subcellular location">
    <subcellularLocation>
        <location evidence="1">Endomembrane system</location>
        <topology evidence="1">Multi-pass membrane protein</topology>
    </subcellularLocation>
</comment>
<dbReference type="InterPro" id="IPR044492">
    <property type="entry name" value="P_typ_ATPase_HD_dom"/>
</dbReference>
<dbReference type="SFLD" id="SFLDF00027">
    <property type="entry name" value="p-type_atpase"/>
    <property type="match status" value="1"/>
</dbReference>
<organism evidence="12 13">
    <name type="scientific">Candidatus Staskawiczbacteria bacterium RIFCSPHIGHO2_01_FULL_34_27</name>
    <dbReference type="NCBI Taxonomy" id="1802199"/>
    <lineage>
        <taxon>Bacteria</taxon>
        <taxon>Candidatus Staskawicziibacteriota</taxon>
    </lineage>
</organism>
<feature type="transmembrane region" description="Helical" evidence="10">
    <location>
        <begin position="238"/>
        <end position="263"/>
    </location>
</feature>
<accession>A0A1G2HKD5</accession>
<evidence type="ECO:0000256" key="10">
    <source>
        <dbReference type="SAM" id="Phobius"/>
    </source>
</evidence>
<dbReference type="Pfam" id="PF00122">
    <property type="entry name" value="E1-E2_ATPase"/>
    <property type="match status" value="1"/>
</dbReference>
<feature type="transmembrane region" description="Helical" evidence="10">
    <location>
        <begin position="764"/>
        <end position="782"/>
    </location>
</feature>